<proteinExistence type="predicted"/>
<keyword evidence="3" id="KW-1185">Reference proteome</keyword>
<dbReference type="Pfam" id="PF07085">
    <property type="entry name" value="DRTGG"/>
    <property type="match status" value="1"/>
</dbReference>
<gene>
    <name evidence="2" type="ordered locus">Amet_2275</name>
</gene>
<name>A6TQG4_ALKMQ</name>
<protein>
    <recommendedName>
        <fullName evidence="1">DRTGG domain-containing protein</fullName>
    </recommendedName>
</protein>
<evidence type="ECO:0000313" key="2">
    <source>
        <dbReference type="EMBL" id="ABR48432.1"/>
    </source>
</evidence>
<dbReference type="Proteomes" id="UP000001572">
    <property type="component" value="Chromosome"/>
</dbReference>
<evidence type="ECO:0000313" key="3">
    <source>
        <dbReference type="Proteomes" id="UP000001572"/>
    </source>
</evidence>
<feature type="domain" description="DRTGG" evidence="1">
    <location>
        <begin position="5"/>
        <end position="103"/>
    </location>
</feature>
<dbReference type="HOGENOM" id="CLU_140224_0_0_9"/>
<dbReference type="AlphaFoldDB" id="A6TQG4"/>
<accession>A6TQG4</accession>
<dbReference type="EMBL" id="CP000724">
    <property type="protein sequence ID" value="ABR48432.1"/>
    <property type="molecule type" value="Genomic_DNA"/>
</dbReference>
<dbReference type="RefSeq" id="WP_012063407.1">
    <property type="nucleotide sequence ID" value="NC_009633.1"/>
</dbReference>
<reference evidence="3" key="1">
    <citation type="journal article" date="2016" name="Genome Announc.">
        <title>Complete genome sequence of Alkaliphilus metalliredigens strain QYMF, an alkaliphilic and metal-reducing bacterium isolated from borax-contaminated leachate ponds.</title>
        <authorList>
            <person name="Hwang C."/>
            <person name="Copeland A."/>
            <person name="Lucas S."/>
            <person name="Lapidus A."/>
            <person name="Barry K."/>
            <person name="Detter J.C."/>
            <person name="Glavina Del Rio T."/>
            <person name="Hammon N."/>
            <person name="Israni S."/>
            <person name="Dalin E."/>
            <person name="Tice H."/>
            <person name="Pitluck S."/>
            <person name="Chertkov O."/>
            <person name="Brettin T."/>
            <person name="Bruce D."/>
            <person name="Han C."/>
            <person name="Schmutz J."/>
            <person name="Larimer F."/>
            <person name="Land M.L."/>
            <person name="Hauser L."/>
            <person name="Kyrpides N."/>
            <person name="Mikhailova N."/>
            <person name="Ye Q."/>
            <person name="Zhou J."/>
            <person name="Richardson P."/>
            <person name="Fields M.W."/>
        </authorList>
    </citation>
    <scope>NUCLEOTIDE SEQUENCE [LARGE SCALE GENOMIC DNA]</scope>
    <source>
        <strain evidence="3">QYMF</strain>
    </source>
</reference>
<sequence length="118" mass="13284">MNLREIQRLLDAEVLTGEEYLDREVKTCFACDLMSDVLSCVDDKTLLLTGLTNPQTIRTAEMIDIAAIVFVRNKNPDQKTVDLAKENELVILRTKHIMYTSSGILYENGLASANIVHK</sequence>
<dbReference type="InterPro" id="IPR010766">
    <property type="entry name" value="DRTGG"/>
</dbReference>
<dbReference type="KEGG" id="amt:Amet_2275"/>
<dbReference type="SUPFAM" id="SSF75138">
    <property type="entry name" value="HprK N-terminal domain-like"/>
    <property type="match status" value="1"/>
</dbReference>
<evidence type="ECO:0000259" key="1">
    <source>
        <dbReference type="Pfam" id="PF07085"/>
    </source>
</evidence>
<dbReference type="eggNOG" id="COG4109">
    <property type="taxonomic scope" value="Bacteria"/>
</dbReference>
<dbReference type="Gene3D" id="3.40.1390.20">
    <property type="entry name" value="HprK N-terminal domain-like"/>
    <property type="match status" value="1"/>
</dbReference>
<dbReference type="STRING" id="293826.Amet_2275"/>
<dbReference type="OrthoDB" id="9800390at2"/>
<organism evidence="2 3">
    <name type="scientific">Alkaliphilus metalliredigens (strain QYMF)</name>
    <dbReference type="NCBI Taxonomy" id="293826"/>
    <lineage>
        <taxon>Bacteria</taxon>
        <taxon>Bacillati</taxon>
        <taxon>Bacillota</taxon>
        <taxon>Clostridia</taxon>
        <taxon>Peptostreptococcales</taxon>
        <taxon>Natronincolaceae</taxon>
        <taxon>Alkaliphilus</taxon>
    </lineage>
</organism>
<dbReference type="InterPro" id="IPR028979">
    <property type="entry name" value="Ser_kin/Pase_Hpr-like_N_sf"/>
</dbReference>